<feature type="signal peptide" evidence="6">
    <location>
        <begin position="1"/>
        <end position="26"/>
    </location>
</feature>
<dbReference type="Gene3D" id="3.40.30.10">
    <property type="entry name" value="Glutaredoxin"/>
    <property type="match status" value="1"/>
</dbReference>
<dbReference type="PANTHER" id="PTHR13887">
    <property type="entry name" value="GLUTATHIONE S-TRANSFERASE KAPPA"/>
    <property type="match status" value="1"/>
</dbReference>
<evidence type="ECO:0000256" key="2">
    <source>
        <dbReference type="ARBA" id="ARBA00022729"/>
    </source>
</evidence>
<comment type="similarity">
    <text evidence="1">Belongs to the thioredoxin family. DsbA subfamily.</text>
</comment>
<evidence type="ECO:0000256" key="4">
    <source>
        <dbReference type="ARBA" id="ARBA00023157"/>
    </source>
</evidence>
<evidence type="ECO:0000259" key="7">
    <source>
        <dbReference type="Pfam" id="PF13462"/>
    </source>
</evidence>
<keyword evidence="5" id="KW-0676">Redox-active center</keyword>
<accession>A0A7C5LX94</accession>
<dbReference type="Proteomes" id="UP000885830">
    <property type="component" value="Unassembled WGS sequence"/>
</dbReference>
<name>A0A7C5LX94_9PROT</name>
<keyword evidence="4" id="KW-1015">Disulfide bond</keyword>
<evidence type="ECO:0000313" key="8">
    <source>
        <dbReference type="EMBL" id="HHL43176.1"/>
    </source>
</evidence>
<evidence type="ECO:0000256" key="5">
    <source>
        <dbReference type="ARBA" id="ARBA00023284"/>
    </source>
</evidence>
<dbReference type="SUPFAM" id="SSF52833">
    <property type="entry name" value="Thioredoxin-like"/>
    <property type="match status" value="1"/>
</dbReference>
<evidence type="ECO:0000256" key="6">
    <source>
        <dbReference type="SAM" id="SignalP"/>
    </source>
</evidence>
<dbReference type="GO" id="GO:0016491">
    <property type="term" value="F:oxidoreductase activity"/>
    <property type="evidence" value="ECO:0007669"/>
    <property type="project" value="UniProtKB-KW"/>
</dbReference>
<evidence type="ECO:0000256" key="3">
    <source>
        <dbReference type="ARBA" id="ARBA00023002"/>
    </source>
</evidence>
<dbReference type="InterPro" id="IPR036249">
    <property type="entry name" value="Thioredoxin-like_sf"/>
</dbReference>
<reference evidence="8" key="1">
    <citation type="journal article" date="2020" name="mSystems">
        <title>Genome- and Community-Level Interaction Insights into Carbon Utilization and Element Cycling Functions of Hydrothermarchaeota in Hydrothermal Sediment.</title>
        <authorList>
            <person name="Zhou Z."/>
            <person name="Liu Y."/>
            <person name="Xu W."/>
            <person name="Pan J."/>
            <person name="Luo Z.H."/>
            <person name="Li M."/>
        </authorList>
    </citation>
    <scope>NUCLEOTIDE SEQUENCE [LARGE SCALE GENOMIC DNA]</scope>
    <source>
        <strain evidence="8">HyVt-485</strain>
    </source>
</reference>
<dbReference type="AlphaFoldDB" id="A0A7C5LX94"/>
<evidence type="ECO:0000256" key="1">
    <source>
        <dbReference type="ARBA" id="ARBA00005791"/>
    </source>
</evidence>
<comment type="caution">
    <text evidence="8">The sequence shown here is derived from an EMBL/GenBank/DDBJ whole genome shotgun (WGS) entry which is preliminary data.</text>
</comment>
<feature type="domain" description="Thioredoxin-like fold" evidence="7">
    <location>
        <begin position="55"/>
        <end position="221"/>
    </location>
</feature>
<dbReference type="EMBL" id="DRMJ01000315">
    <property type="protein sequence ID" value="HHL43176.1"/>
    <property type="molecule type" value="Genomic_DNA"/>
</dbReference>
<keyword evidence="2 6" id="KW-0732">Signal</keyword>
<feature type="chain" id="PRO_5028488930" description="Thioredoxin-like fold domain-containing protein" evidence="6">
    <location>
        <begin position="27"/>
        <end position="244"/>
    </location>
</feature>
<protein>
    <recommendedName>
        <fullName evidence="7">Thioredoxin-like fold domain-containing protein</fullName>
    </recommendedName>
</protein>
<dbReference type="Pfam" id="PF13462">
    <property type="entry name" value="Thioredoxin_4"/>
    <property type="match status" value="1"/>
</dbReference>
<dbReference type="PANTHER" id="PTHR13887:SF14">
    <property type="entry name" value="DISULFIDE BOND FORMATION PROTEIN D"/>
    <property type="match status" value="1"/>
</dbReference>
<proteinExistence type="inferred from homology"/>
<keyword evidence="3" id="KW-0560">Oxidoreductase</keyword>
<sequence length="244" mass="26399">MKLSTLTVLGTAFLLSLGLISSTAIAQSSPVPETAETKTDIAKAEIPEGTFSQLPSDHVIGQATAPITMIVYASVTCPHCSHWFKSVWPDIEENYIKTGKVKMIFREFPTAPAQLAIAGFQIANCGDEDMFFPIVLHQMVEQEAIFEDVKTGKGEERYLSIAKMAGVKDVEGMNKCFGQQAGFDRMQKIGAMADAAGIHGVPSAIIDGKVYEGSLDSLPLSKHLNGLLTKDFTPIPKLNGKKKH</sequence>
<organism evidence="8">
    <name type="scientific">Hellea balneolensis</name>
    <dbReference type="NCBI Taxonomy" id="287478"/>
    <lineage>
        <taxon>Bacteria</taxon>
        <taxon>Pseudomonadati</taxon>
        <taxon>Pseudomonadota</taxon>
        <taxon>Alphaproteobacteria</taxon>
        <taxon>Maricaulales</taxon>
        <taxon>Robiginitomaculaceae</taxon>
        <taxon>Hellea</taxon>
    </lineage>
</organism>
<gene>
    <name evidence="8" type="ORF">ENJ42_06130</name>
</gene>
<dbReference type="InterPro" id="IPR012336">
    <property type="entry name" value="Thioredoxin-like_fold"/>
</dbReference>